<dbReference type="BioCyc" id="MTUB1304279:G13AB-3427-MONOMER"/>
<dbReference type="Proteomes" id="UP000013563">
    <property type="component" value="Chromosome"/>
</dbReference>
<feature type="region of interest" description="Disordered" evidence="1">
    <location>
        <begin position="35"/>
        <end position="129"/>
    </location>
</feature>
<name>R4M7N2_MYCTX</name>
<organism evidence="2 3">
    <name type="scientific">Mycobacterium tuberculosis str. Haarlem/NITR202</name>
    <dbReference type="NCBI Taxonomy" id="1304279"/>
    <lineage>
        <taxon>Bacteria</taxon>
        <taxon>Bacillati</taxon>
        <taxon>Actinomycetota</taxon>
        <taxon>Actinomycetes</taxon>
        <taxon>Mycobacteriales</taxon>
        <taxon>Mycobacteriaceae</taxon>
        <taxon>Mycobacterium</taxon>
        <taxon>Mycobacterium tuberculosis complex</taxon>
    </lineage>
</organism>
<dbReference type="KEGG" id="mtuh:I917_25335"/>
<gene>
    <name evidence="2" type="ORF">I917_25335</name>
</gene>
<dbReference type="HOGENOM" id="CLU_1946469_0_0_11"/>
<dbReference type="EMBL" id="CP004886">
    <property type="protein sequence ID" value="AGL25158.1"/>
    <property type="molecule type" value="Genomic_DNA"/>
</dbReference>
<evidence type="ECO:0000256" key="1">
    <source>
        <dbReference type="SAM" id="MobiDB-lite"/>
    </source>
</evidence>
<reference evidence="2 3" key="1">
    <citation type="journal article" date="2013" name="Genome Announc.">
        <title>Whole-Genome Sequences of Four Clinical Isolates of Mycobacterium tuberculosis from Tamil Nadu, South India.</title>
        <authorList>
            <person name="Narayanan S."/>
            <person name="Deshpande U."/>
        </authorList>
    </citation>
    <scope>NUCLEOTIDE SEQUENCE [LARGE SCALE GENOMIC DNA]</scope>
    <source>
        <strain evidence="2 3">Haarlem/NITR202</strain>
    </source>
</reference>
<proteinExistence type="predicted"/>
<protein>
    <submittedName>
        <fullName evidence="2">Uncharacterized protein</fullName>
    </submittedName>
</protein>
<dbReference type="PATRIC" id="fig|1304279.3.peg.5154"/>
<evidence type="ECO:0000313" key="3">
    <source>
        <dbReference type="Proteomes" id="UP000013563"/>
    </source>
</evidence>
<dbReference type="AlphaFoldDB" id="R4M7N2"/>
<sequence>MAHADSLASSASLPALAGIGGGSGFGGLPSLAQVHAASTRQALRPRADGPVGAAAEQVGGQSQLVSAQGSQGMGGPVGMGGMHPSSGASKGTTTKKYSEGAAAGTEDAERAPVEADAGGGQKVLVRNVV</sequence>
<accession>R4M7N2</accession>
<feature type="compositionally biased region" description="Gly residues" evidence="1">
    <location>
        <begin position="71"/>
        <end position="81"/>
    </location>
</feature>
<evidence type="ECO:0000313" key="2">
    <source>
        <dbReference type="EMBL" id="AGL25158.1"/>
    </source>
</evidence>